<dbReference type="PANTHER" id="PTHR42197">
    <property type="entry name" value="TRNA (CYTIDINE(56)-2'-O)-METHYLTRANSFERASE"/>
    <property type="match status" value="1"/>
</dbReference>
<dbReference type="Pfam" id="PF01994">
    <property type="entry name" value="Trm56"/>
    <property type="match status" value="1"/>
</dbReference>
<keyword evidence="7 14" id="KW-0963">Cytoplasm</keyword>
<evidence type="ECO:0000256" key="3">
    <source>
        <dbReference type="ARBA" id="ARBA00010324"/>
    </source>
</evidence>
<dbReference type="Gene3D" id="3.40.1280.10">
    <property type="match status" value="1"/>
</dbReference>
<evidence type="ECO:0000256" key="7">
    <source>
        <dbReference type="ARBA" id="ARBA00022490"/>
    </source>
</evidence>
<comment type="function">
    <text evidence="1 14">Specifically catalyzes the AdoMet-dependent 2'-O-ribose methylation of cytidine at position 56 in tRNAs.</text>
</comment>
<dbReference type="InterPro" id="IPR029028">
    <property type="entry name" value="Alpha/beta_knot_MTases"/>
</dbReference>
<keyword evidence="10 14" id="KW-0949">S-adenosyl-L-methionine</keyword>
<feature type="binding site" evidence="14">
    <location>
        <position position="82"/>
    </location>
    <ligand>
        <name>S-adenosyl-L-methionine</name>
        <dbReference type="ChEBI" id="CHEBI:59789"/>
    </ligand>
</feature>
<evidence type="ECO:0000256" key="13">
    <source>
        <dbReference type="ARBA" id="ARBA00047792"/>
    </source>
</evidence>
<accession>A0A832YST4</accession>
<sequence>MVVEVLRLGHRGERDKRISTHVALTSRALGASKILFTWEDKHVKESTNKIVENWGGDFKFDVVESWKKYVKEFKKRGIVIHLTMYGESINERINVIKEHLKNGENILIIIGGEKVPNETYELADYNISIGNQPHSEVAALAIFLDRLFEGKTLYKDYPDGKIKIIPSKKGKKAILNEQNYPQLIKKL</sequence>
<keyword evidence="8 14" id="KW-0489">Methyltransferase</keyword>
<dbReference type="InterPro" id="IPR029026">
    <property type="entry name" value="tRNA_m1G_MTases_N"/>
</dbReference>
<evidence type="ECO:0000256" key="11">
    <source>
        <dbReference type="ARBA" id="ARBA00022694"/>
    </source>
</evidence>
<evidence type="ECO:0000256" key="10">
    <source>
        <dbReference type="ARBA" id="ARBA00022691"/>
    </source>
</evidence>
<keyword evidence="9 14" id="KW-0808">Transferase</keyword>
<evidence type="ECO:0000256" key="2">
    <source>
        <dbReference type="ARBA" id="ARBA00004496"/>
    </source>
</evidence>
<dbReference type="EC" id="2.1.1.206" evidence="5 14"/>
<evidence type="ECO:0000313" key="16">
    <source>
        <dbReference type="Proteomes" id="UP000605144"/>
    </source>
</evidence>
<dbReference type="GO" id="GO:0106059">
    <property type="term" value="F:tRNA (cytidine(56)-2'-O)-methyltransferase activity"/>
    <property type="evidence" value="ECO:0007669"/>
    <property type="project" value="UniProtKB-EC"/>
</dbReference>
<keyword evidence="11 14" id="KW-0819">tRNA processing</keyword>
<dbReference type="CDD" id="cd18083">
    <property type="entry name" value="aTrm56-like"/>
    <property type="match status" value="1"/>
</dbReference>
<evidence type="ECO:0000256" key="4">
    <source>
        <dbReference type="ARBA" id="ARBA00011738"/>
    </source>
</evidence>
<evidence type="ECO:0000256" key="9">
    <source>
        <dbReference type="ARBA" id="ARBA00022679"/>
    </source>
</evidence>
<dbReference type="EMBL" id="DQSV01000091">
    <property type="protein sequence ID" value="HIP17563.1"/>
    <property type="molecule type" value="Genomic_DNA"/>
</dbReference>
<comment type="similarity">
    <text evidence="3 14">Belongs to the aTrm56 family.</text>
</comment>
<comment type="caution">
    <text evidence="15">The sequence shown here is derived from an EMBL/GenBank/DDBJ whole genome shotgun (WGS) entry which is preliminary data.</text>
</comment>
<evidence type="ECO:0000256" key="12">
    <source>
        <dbReference type="ARBA" id="ARBA00029826"/>
    </source>
</evidence>
<reference evidence="15" key="1">
    <citation type="journal article" date="2020" name="ISME J.">
        <title>Gammaproteobacteria mediating utilization of methyl-, sulfur- and petroleum organic compounds in deep ocean hydrothermal plumes.</title>
        <authorList>
            <person name="Zhou Z."/>
            <person name="Liu Y."/>
            <person name="Pan J."/>
            <person name="Cron B.R."/>
            <person name="Toner B.M."/>
            <person name="Anantharaman K."/>
            <person name="Breier J.A."/>
            <person name="Dick G.J."/>
            <person name="Li M."/>
        </authorList>
    </citation>
    <scope>NUCLEOTIDE SEQUENCE</scope>
    <source>
        <strain evidence="15">SZUA-1385</strain>
    </source>
</reference>
<dbReference type="HAMAP" id="MF_00077">
    <property type="entry name" value="tRNA_methyltr_aTrm56"/>
    <property type="match status" value="1"/>
</dbReference>
<gene>
    <name evidence="15" type="ORF">EYG76_04645</name>
</gene>
<dbReference type="PANTHER" id="PTHR42197:SF1">
    <property type="entry name" value="TRNA (CYTIDINE(56)-2'-O)-METHYLTRANSFERASE"/>
    <property type="match status" value="1"/>
</dbReference>
<name>A0A832YST4_9EURY</name>
<dbReference type="GO" id="GO:0002128">
    <property type="term" value="P:tRNA nucleoside ribose methylation"/>
    <property type="evidence" value="ECO:0007669"/>
    <property type="project" value="UniProtKB-UniRule"/>
</dbReference>
<evidence type="ECO:0000256" key="6">
    <source>
        <dbReference type="ARBA" id="ARBA00013709"/>
    </source>
</evidence>
<evidence type="ECO:0000256" key="14">
    <source>
        <dbReference type="HAMAP-Rule" id="MF_00077"/>
    </source>
</evidence>
<comment type="catalytic activity">
    <reaction evidence="13 14">
        <text>cytidine(56) in tRNA + S-adenosyl-L-methionine = 2'-O-methylcytidine(56) in tRNA + S-adenosyl-L-homocysteine + H(+)</text>
        <dbReference type="Rhea" id="RHEA:42968"/>
        <dbReference type="Rhea" id="RHEA-COMP:10308"/>
        <dbReference type="Rhea" id="RHEA-COMP:10309"/>
        <dbReference type="ChEBI" id="CHEBI:15378"/>
        <dbReference type="ChEBI" id="CHEBI:57856"/>
        <dbReference type="ChEBI" id="CHEBI:59789"/>
        <dbReference type="ChEBI" id="CHEBI:74495"/>
        <dbReference type="ChEBI" id="CHEBI:82748"/>
        <dbReference type="EC" id="2.1.1.206"/>
    </reaction>
</comment>
<evidence type="ECO:0000256" key="1">
    <source>
        <dbReference type="ARBA" id="ARBA00003959"/>
    </source>
</evidence>
<evidence type="ECO:0000256" key="8">
    <source>
        <dbReference type="ARBA" id="ARBA00022603"/>
    </source>
</evidence>
<evidence type="ECO:0000256" key="5">
    <source>
        <dbReference type="ARBA" id="ARBA00012624"/>
    </source>
</evidence>
<protein>
    <recommendedName>
        <fullName evidence="6 14">tRNA (cytidine(56)-2'-O)-methyltransferase</fullName>
        <ecNumber evidence="5 14">2.1.1.206</ecNumber>
    </recommendedName>
    <alternativeName>
        <fullName evidence="12 14">tRNA ribose 2'-O-methyltransferase aTrm56</fullName>
    </alternativeName>
</protein>
<dbReference type="SUPFAM" id="SSF75217">
    <property type="entry name" value="alpha/beta knot"/>
    <property type="match status" value="1"/>
</dbReference>
<dbReference type="InterPro" id="IPR002845">
    <property type="entry name" value="tRNA_mtfrase_aTrm56"/>
</dbReference>
<feature type="binding site" evidence="14">
    <location>
        <begin position="111"/>
        <end position="115"/>
    </location>
    <ligand>
        <name>S-adenosyl-L-methionine</name>
        <dbReference type="ChEBI" id="CHEBI:59789"/>
    </ligand>
</feature>
<dbReference type="AlphaFoldDB" id="A0A832YST4"/>
<organism evidence="15 16">
    <name type="scientific">Methanothermococcus okinawensis</name>
    <dbReference type="NCBI Taxonomy" id="155863"/>
    <lineage>
        <taxon>Archaea</taxon>
        <taxon>Methanobacteriati</taxon>
        <taxon>Methanobacteriota</taxon>
        <taxon>Methanomada group</taxon>
        <taxon>Methanococci</taxon>
        <taxon>Methanococcales</taxon>
        <taxon>Methanococcaceae</taxon>
        <taxon>Methanothermococcus</taxon>
    </lineage>
</organism>
<comment type="subcellular location">
    <subcellularLocation>
        <location evidence="2 14">Cytoplasm</location>
    </subcellularLocation>
</comment>
<proteinExistence type="inferred from homology"/>
<dbReference type="NCBIfam" id="NF003048">
    <property type="entry name" value="PRK03958.1"/>
    <property type="match status" value="1"/>
</dbReference>
<dbReference type="GO" id="GO:0005737">
    <property type="term" value="C:cytoplasm"/>
    <property type="evidence" value="ECO:0007669"/>
    <property type="project" value="UniProtKB-SubCell"/>
</dbReference>
<feature type="binding site" evidence="14">
    <location>
        <begin position="129"/>
        <end position="136"/>
    </location>
    <ligand>
        <name>S-adenosyl-L-methionine</name>
        <dbReference type="ChEBI" id="CHEBI:59789"/>
    </ligand>
</feature>
<dbReference type="Proteomes" id="UP000605144">
    <property type="component" value="Unassembled WGS sequence"/>
</dbReference>
<dbReference type="PIRSF" id="PIRSF016123">
    <property type="entry name" value="UCP016123"/>
    <property type="match status" value="1"/>
</dbReference>
<evidence type="ECO:0000313" key="15">
    <source>
        <dbReference type="EMBL" id="HIP17563.1"/>
    </source>
</evidence>
<comment type="subunit">
    <text evidence="4 14">Homodimer.</text>
</comment>